<feature type="compositionally biased region" description="Basic and acidic residues" evidence="1">
    <location>
        <begin position="193"/>
        <end position="209"/>
    </location>
</feature>
<keyword evidence="2" id="KW-1133">Transmembrane helix</keyword>
<evidence type="ECO:0000313" key="4">
    <source>
        <dbReference type="Proteomes" id="UP000192761"/>
    </source>
</evidence>
<feature type="region of interest" description="Disordered" evidence="1">
    <location>
        <begin position="162"/>
        <end position="209"/>
    </location>
</feature>
<keyword evidence="2" id="KW-0812">Transmembrane</keyword>
<proteinExistence type="predicted"/>
<dbReference type="AlphaFoldDB" id="A0A1W1WWN2"/>
<evidence type="ECO:0000256" key="2">
    <source>
        <dbReference type="SAM" id="Phobius"/>
    </source>
</evidence>
<organism evidence="3 4">
    <name type="scientific">Andreprevotia lacus DSM 23236</name>
    <dbReference type="NCBI Taxonomy" id="1121001"/>
    <lineage>
        <taxon>Bacteria</taxon>
        <taxon>Pseudomonadati</taxon>
        <taxon>Pseudomonadota</taxon>
        <taxon>Betaproteobacteria</taxon>
        <taxon>Neisseriales</taxon>
        <taxon>Chitinibacteraceae</taxon>
        <taxon>Andreprevotia</taxon>
    </lineage>
</organism>
<evidence type="ECO:0000313" key="3">
    <source>
        <dbReference type="EMBL" id="SMC16132.1"/>
    </source>
</evidence>
<feature type="compositionally biased region" description="Low complexity" evidence="1">
    <location>
        <begin position="123"/>
        <end position="148"/>
    </location>
</feature>
<accession>A0A1W1WWN2</accession>
<dbReference type="RefSeq" id="WP_139798571.1">
    <property type="nucleotide sequence ID" value="NZ_FWXD01000001.1"/>
</dbReference>
<protein>
    <submittedName>
        <fullName evidence="3">Uncharacterized protein</fullName>
    </submittedName>
</protein>
<dbReference type="STRING" id="1121001.SAMN02745857_00106"/>
<dbReference type="EMBL" id="FWXD01000001">
    <property type="protein sequence ID" value="SMC16132.1"/>
    <property type="molecule type" value="Genomic_DNA"/>
</dbReference>
<keyword evidence="2" id="KW-0472">Membrane</keyword>
<feature type="region of interest" description="Disordered" evidence="1">
    <location>
        <begin position="1"/>
        <end position="20"/>
    </location>
</feature>
<keyword evidence="4" id="KW-1185">Reference proteome</keyword>
<dbReference type="OrthoDB" id="8593325at2"/>
<sequence>MSAEPTASAPAPAAAPASSESKLKRMALPLAIGGGVLGVVLFLCIGIGIGMAKRQFERKGYVTQIDKLKAALAESVTQRTEAEERVEKMREELKAKRDEIHELELKVDEAQQNAERGGKHEAAPAPAAHGEQGSTAAPAAGNAEAGGTAKFAKKGDCVLSTGQKGADWKDCLGVSKPPVEGKGEAAKGATKAPAEKPAEKPVEKAHGEH</sequence>
<gene>
    <name evidence="3" type="ORF">SAMN02745857_00106</name>
</gene>
<feature type="transmembrane region" description="Helical" evidence="2">
    <location>
        <begin position="26"/>
        <end position="49"/>
    </location>
</feature>
<feature type="region of interest" description="Disordered" evidence="1">
    <location>
        <begin position="111"/>
        <end position="148"/>
    </location>
</feature>
<evidence type="ECO:0000256" key="1">
    <source>
        <dbReference type="SAM" id="MobiDB-lite"/>
    </source>
</evidence>
<name>A0A1W1WWN2_9NEIS</name>
<reference evidence="3 4" key="1">
    <citation type="submission" date="2017-04" db="EMBL/GenBank/DDBJ databases">
        <authorList>
            <person name="Afonso C.L."/>
            <person name="Miller P.J."/>
            <person name="Scott M.A."/>
            <person name="Spackman E."/>
            <person name="Goraichik I."/>
            <person name="Dimitrov K.M."/>
            <person name="Suarez D.L."/>
            <person name="Swayne D.E."/>
        </authorList>
    </citation>
    <scope>NUCLEOTIDE SEQUENCE [LARGE SCALE GENOMIC DNA]</scope>
    <source>
        <strain evidence="3 4">DSM 23236</strain>
    </source>
</reference>
<dbReference type="Proteomes" id="UP000192761">
    <property type="component" value="Unassembled WGS sequence"/>
</dbReference>